<dbReference type="Gene3D" id="3.40.50.10420">
    <property type="entry name" value="NagB/RpiA/CoA transferase-like"/>
    <property type="match status" value="1"/>
</dbReference>
<keyword evidence="8" id="KW-1185">Reference proteome</keyword>
<dbReference type="PANTHER" id="PTHR47153:SF2">
    <property type="entry name" value="LACTATE UTILIZATION PROTEIN B"/>
    <property type="match status" value="1"/>
</dbReference>
<dbReference type="Proteomes" id="UP001174909">
    <property type="component" value="Unassembled WGS sequence"/>
</dbReference>
<dbReference type="InterPro" id="IPR009051">
    <property type="entry name" value="Helical_ferredxn"/>
</dbReference>
<keyword evidence="2" id="KW-0411">Iron-sulfur</keyword>
<comment type="caution">
    <text evidence="7">The sequence shown here is derived from an EMBL/GenBank/DDBJ whole genome shotgun (WGS) entry which is preliminary data.</text>
</comment>
<evidence type="ECO:0000259" key="6">
    <source>
        <dbReference type="PROSITE" id="PS51379"/>
    </source>
</evidence>
<evidence type="ECO:0000256" key="3">
    <source>
        <dbReference type="ARBA" id="ARBA00022737"/>
    </source>
</evidence>
<dbReference type="Pfam" id="PF02589">
    <property type="entry name" value="LUD_dom"/>
    <property type="match status" value="1"/>
</dbReference>
<keyword evidence="3" id="KW-0677">Repeat</keyword>
<dbReference type="InterPro" id="IPR003741">
    <property type="entry name" value="LUD_dom"/>
</dbReference>
<dbReference type="InterPro" id="IPR004452">
    <property type="entry name" value="LutB/LldF"/>
</dbReference>
<keyword evidence="2" id="KW-0479">Metal-binding</keyword>
<dbReference type="InterPro" id="IPR017900">
    <property type="entry name" value="4Fe4S_Fe_S_CS"/>
</dbReference>
<name>A0AA35WE44_GEOBA</name>
<dbReference type="AlphaFoldDB" id="A0AA35WE44"/>
<dbReference type="PANTHER" id="PTHR47153">
    <property type="entry name" value="LACTATE UTILIZATION PROTEIN B"/>
    <property type="match status" value="1"/>
</dbReference>
<accession>A0AA35WE44</accession>
<feature type="domain" description="4Fe-4S ferredoxin-type" evidence="6">
    <location>
        <begin position="304"/>
        <end position="326"/>
    </location>
</feature>
<evidence type="ECO:0000256" key="5">
    <source>
        <dbReference type="SAM" id="MobiDB-lite"/>
    </source>
</evidence>
<feature type="compositionally biased region" description="Basic and acidic residues" evidence="5">
    <location>
        <begin position="436"/>
        <end position="447"/>
    </location>
</feature>
<keyword evidence="2" id="KW-0408">Iron</keyword>
<dbReference type="NCBIfam" id="TIGR00273">
    <property type="entry name" value="LutB/LldF family L-lactate oxidation iron-sulfur protein"/>
    <property type="match status" value="1"/>
</dbReference>
<evidence type="ECO:0000313" key="7">
    <source>
        <dbReference type="EMBL" id="CAI8018038.1"/>
    </source>
</evidence>
<keyword evidence="2" id="KW-0004">4Fe-4S</keyword>
<dbReference type="EMBL" id="CASHTH010001681">
    <property type="protein sequence ID" value="CAI8018038.1"/>
    <property type="molecule type" value="Genomic_DNA"/>
</dbReference>
<reference evidence="7" key="1">
    <citation type="submission" date="2023-03" db="EMBL/GenBank/DDBJ databases">
        <authorList>
            <person name="Steffen K."/>
            <person name="Cardenas P."/>
        </authorList>
    </citation>
    <scope>NUCLEOTIDE SEQUENCE</scope>
</reference>
<protein>
    <submittedName>
        <fullName evidence="7">Lactate utilization protein B</fullName>
    </submittedName>
</protein>
<keyword evidence="4" id="KW-0249">Electron transport</keyword>
<sequence length="478" mass="51737">MPEIKTSQFVTASASAMLDPKLRRALDRVGSGFDVARRNAIEEVSSEAWEEWREEARQIKIHTLDHLDYYLELLYDNVTAAGGQVHFAADAAEANAIVGHLAQSRGVKVATKSKSMVSEELELNPVLESLGIDVYETDLGEYIIQLAEETPSHLVAPALHKSKEDVAELFADKLGLPYNEDIEVMAAAARVALRDKFMQADLGISGANFVVAETGTLVIVTNEGNGRLCTSAPRMHIGITGMEKVIPSMQDLAVFLRLLPRSATGQRISSYVSMITGPRREDDEDGPEEFHLVLVDNGRSRMLRDPKLREALYCIRCGACLNICPVYQRVGGHAYGWVYPGPIGAIVSPMLTGLKESKMLPQASSLCGACREACPVKINIPRMLLELRHRTAESEDPAERASSGSERFLARMYSRLMRSPGRMGFAASMGANRAEARAGDAEARRLDQAGAASPAVPLDQGTGPAGAAAQVLPGHLAG</sequence>
<feature type="region of interest" description="Disordered" evidence="5">
    <location>
        <begin position="436"/>
        <end position="467"/>
    </location>
</feature>
<gene>
    <name evidence="7" type="ORF">GBAR_LOCUS10896</name>
</gene>
<proteinExistence type="predicted"/>
<evidence type="ECO:0000313" key="8">
    <source>
        <dbReference type="Proteomes" id="UP001174909"/>
    </source>
</evidence>
<evidence type="ECO:0000256" key="2">
    <source>
        <dbReference type="ARBA" id="ARBA00022485"/>
    </source>
</evidence>
<dbReference type="Gene3D" id="1.10.1060.10">
    <property type="entry name" value="Alpha-helical ferredoxin"/>
    <property type="match status" value="1"/>
</dbReference>
<dbReference type="InterPro" id="IPR037171">
    <property type="entry name" value="NagB/RpiA_transferase-like"/>
</dbReference>
<keyword evidence="1" id="KW-0813">Transport</keyword>
<dbReference type="SUPFAM" id="SSF100950">
    <property type="entry name" value="NagB/RpiA/CoA transferase-like"/>
    <property type="match status" value="1"/>
</dbReference>
<dbReference type="PROSITE" id="PS51379">
    <property type="entry name" value="4FE4S_FER_2"/>
    <property type="match status" value="1"/>
</dbReference>
<dbReference type="InterPro" id="IPR024185">
    <property type="entry name" value="FTHF_cligase-like_sf"/>
</dbReference>
<dbReference type="InterPro" id="IPR017896">
    <property type="entry name" value="4Fe4S_Fe-S-bd"/>
</dbReference>
<dbReference type="PROSITE" id="PS00198">
    <property type="entry name" value="4FE4S_FER_1"/>
    <property type="match status" value="1"/>
</dbReference>
<dbReference type="SUPFAM" id="SSF46548">
    <property type="entry name" value="alpha-helical ferredoxin"/>
    <property type="match status" value="1"/>
</dbReference>
<evidence type="ECO:0000256" key="4">
    <source>
        <dbReference type="ARBA" id="ARBA00022982"/>
    </source>
</evidence>
<evidence type="ECO:0000256" key="1">
    <source>
        <dbReference type="ARBA" id="ARBA00022448"/>
    </source>
</evidence>
<organism evidence="7 8">
    <name type="scientific">Geodia barretti</name>
    <name type="common">Barrett's horny sponge</name>
    <dbReference type="NCBI Taxonomy" id="519541"/>
    <lineage>
        <taxon>Eukaryota</taxon>
        <taxon>Metazoa</taxon>
        <taxon>Porifera</taxon>
        <taxon>Demospongiae</taxon>
        <taxon>Heteroscleromorpha</taxon>
        <taxon>Tetractinellida</taxon>
        <taxon>Astrophorina</taxon>
        <taxon>Geodiidae</taxon>
        <taxon>Geodia</taxon>
    </lineage>
</organism>
<dbReference type="GO" id="GO:0051539">
    <property type="term" value="F:4 iron, 4 sulfur cluster binding"/>
    <property type="evidence" value="ECO:0007669"/>
    <property type="project" value="UniProtKB-KW"/>
</dbReference>
<dbReference type="GO" id="GO:0006089">
    <property type="term" value="P:lactate metabolic process"/>
    <property type="evidence" value="ECO:0007669"/>
    <property type="project" value="InterPro"/>
</dbReference>
<dbReference type="Pfam" id="PF13183">
    <property type="entry name" value="Fer4_8"/>
    <property type="match status" value="1"/>
</dbReference>